<protein>
    <submittedName>
        <fullName evidence="2">Uncharacterized protein</fullName>
    </submittedName>
</protein>
<accession>Q1Z0Y1</accession>
<comment type="caution">
    <text evidence="2">The sequence shown here is derived from an EMBL/GenBank/DDBJ whole genome shotgun (WGS) entry which is preliminary data.</text>
</comment>
<dbReference type="AlphaFoldDB" id="Q1Z0Y1"/>
<keyword evidence="1" id="KW-0472">Membrane</keyword>
<dbReference type="EMBL" id="AAPH01000024">
    <property type="protein sequence ID" value="EAS42138.1"/>
    <property type="molecule type" value="Genomic_DNA"/>
</dbReference>
<proteinExistence type="predicted"/>
<keyword evidence="1" id="KW-1133">Transmembrane helix</keyword>
<feature type="transmembrane region" description="Helical" evidence="1">
    <location>
        <begin position="21"/>
        <end position="38"/>
    </location>
</feature>
<keyword evidence="1" id="KW-0812">Transmembrane</keyword>
<evidence type="ECO:0000313" key="3">
    <source>
        <dbReference type="Proteomes" id="UP000003789"/>
    </source>
</evidence>
<dbReference type="HOGENOM" id="CLU_3237430_0_0_6"/>
<reference evidence="2 3" key="1">
    <citation type="submission" date="2006-03" db="EMBL/GenBank/DDBJ databases">
        <authorList>
            <person name="Bartlett D.H."/>
            <person name="Valle G."/>
            <person name="Lauro F.M."/>
            <person name="Vezzi A."/>
            <person name="Simonato F."/>
            <person name="Eloe E."/>
            <person name="Vitulo N."/>
            <person name="Stratton T.K."/>
            <person name="D'angelo M."/>
            <person name="Ferriera S."/>
            <person name="Johnson J."/>
            <person name="Kravitz S."/>
            <person name="Beeson K."/>
            <person name="Sutton G."/>
            <person name="Rogers Y."/>
            <person name="Friedman R."/>
            <person name="Frazier M."/>
            <person name="Venter J.C."/>
        </authorList>
    </citation>
    <scope>NUCLEOTIDE SEQUENCE [LARGE SCALE GENOMIC DNA]</scope>
    <source>
        <strain evidence="2 3">3TCK</strain>
    </source>
</reference>
<evidence type="ECO:0000256" key="1">
    <source>
        <dbReference type="SAM" id="Phobius"/>
    </source>
</evidence>
<name>Q1Z0Y1_9GAMM</name>
<organism evidence="2 3">
    <name type="scientific">Photobacterium profundum 3TCK</name>
    <dbReference type="NCBI Taxonomy" id="314280"/>
    <lineage>
        <taxon>Bacteria</taxon>
        <taxon>Pseudomonadati</taxon>
        <taxon>Pseudomonadota</taxon>
        <taxon>Gammaproteobacteria</taxon>
        <taxon>Vibrionales</taxon>
        <taxon>Vibrionaceae</taxon>
        <taxon>Photobacterium</taxon>
    </lineage>
</organism>
<evidence type="ECO:0000313" key="2">
    <source>
        <dbReference type="EMBL" id="EAS42138.1"/>
    </source>
</evidence>
<dbReference type="Proteomes" id="UP000003789">
    <property type="component" value="Unassembled WGS sequence"/>
</dbReference>
<sequence length="43" mass="5227">MHLVEKMIGVRLKMQQKSQMNVIYGMIYLIYKHFNININDKNE</sequence>
<gene>
    <name evidence="2" type="ORF">P3TCK_16904</name>
</gene>